<dbReference type="GO" id="GO:0006779">
    <property type="term" value="P:porphyrin-containing compound biosynthetic process"/>
    <property type="evidence" value="ECO:0007669"/>
    <property type="project" value="TreeGrafter"/>
</dbReference>
<evidence type="ECO:0000313" key="4">
    <source>
        <dbReference type="Proteomes" id="UP000267368"/>
    </source>
</evidence>
<dbReference type="AlphaFoldDB" id="A0A3N0AE44"/>
<dbReference type="RefSeq" id="WP_123198435.1">
    <property type="nucleotide sequence ID" value="NZ_QICB01000005.1"/>
</dbReference>
<dbReference type="SMART" id="SM00729">
    <property type="entry name" value="Elp3"/>
    <property type="match status" value="1"/>
</dbReference>
<gene>
    <name evidence="3" type="ORF">DMP07_07010</name>
</gene>
<dbReference type="Gene3D" id="3.80.30.20">
    <property type="entry name" value="tm_1862 like domain"/>
    <property type="match status" value="1"/>
</dbReference>
<dbReference type="InterPro" id="IPR058240">
    <property type="entry name" value="rSAM_sf"/>
</dbReference>
<evidence type="ECO:0000256" key="1">
    <source>
        <dbReference type="ARBA" id="ARBA00017228"/>
    </source>
</evidence>
<dbReference type="SFLD" id="SFLDS00029">
    <property type="entry name" value="Radical_SAM"/>
    <property type="match status" value="1"/>
</dbReference>
<organism evidence="3 4">
    <name type="scientific">Slackia faecicanis</name>
    <dbReference type="NCBI Taxonomy" id="255723"/>
    <lineage>
        <taxon>Bacteria</taxon>
        <taxon>Bacillati</taxon>
        <taxon>Actinomycetota</taxon>
        <taxon>Coriobacteriia</taxon>
        <taxon>Eggerthellales</taxon>
        <taxon>Eggerthellaceae</taxon>
        <taxon>Slackia</taxon>
    </lineage>
</organism>
<dbReference type="GO" id="GO:0051539">
    <property type="term" value="F:4 iron, 4 sulfur cluster binding"/>
    <property type="evidence" value="ECO:0007669"/>
    <property type="project" value="TreeGrafter"/>
</dbReference>
<dbReference type="OrthoDB" id="9808022at2"/>
<dbReference type="PROSITE" id="PS51918">
    <property type="entry name" value="RADICAL_SAM"/>
    <property type="match status" value="1"/>
</dbReference>
<dbReference type="InterPro" id="IPR006638">
    <property type="entry name" value="Elp3/MiaA/NifB-like_rSAM"/>
</dbReference>
<dbReference type="PANTHER" id="PTHR13932:SF5">
    <property type="entry name" value="RADICAL S-ADENOSYL METHIONINE DOMAIN-CONTAINING PROTEIN 1, MITOCHONDRIAL"/>
    <property type="match status" value="1"/>
</dbReference>
<accession>A0A3N0AE44</accession>
<dbReference type="SFLD" id="SFLDG01065">
    <property type="entry name" value="anaerobic_coproporphyrinogen-I"/>
    <property type="match status" value="1"/>
</dbReference>
<dbReference type="Proteomes" id="UP000267368">
    <property type="component" value="Unassembled WGS sequence"/>
</dbReference>
<protein>
    <recommendedName>
        <fullName evidence="1">Heme chaperone HemW</fullName>
    </recommendedName>
</protein>
<dbReference type="SUPFAM" id="SSF102114">
    <property type="entry name" value="Radical SAM enzymes"/>
    <property type="match status" value="1"/>
</dbReference>
<dbReference type="PANTHER" id="PTHR13932">
    <property type="entry name" value="COPROPORPHYRINIGEN III OXIDASE"/>
    <property type="match status" value="1"/>
</dbReference>
<comment type="caution">
    <text evidence="3">The sequence shown here is derived from an EMBL/GenBank/DDBJ whole genome shotgun (WGS) entry which is preliminary data.</text>
</comment>
<reference evidence="4" key="1">
    <citation type="submission" date="2018-05" db="EMBL/GenBank/DDBJ databases">
        <title>Genome Sequencing of selected type strains of the family Eggerthellaceae.</title>
        <authorList>
            <person name="Danylec N."/>
            <person name="Stoll D.A."/>
            <person name="Doetsch A."/>
            <person name="Huch M."/>
        </authorList>
    </citation>
    <scope>NUCLEOTIDE SEQUENCE [LARGE SCALE GENOMIC DNA]</scope>
    <source>
        <strain evidence="4">DSM 17537</strain>
    </source>
</reference>
<sequence>MISERILTNLVKTMTKRTLKLSPTGETFMPPAEPGRKYMLYLHVPFCERLCPYCSFNRYVYREDVARTYFENMRKEMLMLKDLGYDIESIYVGGGTPTVEIDELCETLDLARDAFDIKEVASETNPNHLVQSYLDKMKGRIQRLSVGVQSFDDELLKQMDRYEKYGSGEQVMERIAEAIPYFESLNVDMIFNFPSQTEDILHADLEKIAACGARQTTFSPLYVSNATMGKMASTLGAVDYGREYRYYRLLDEALTGGDSARFRRETIWTFNRLDEQGHDDHALLIDEYQTAYVAYPAIGSGSITHLGDSLYVNTFSLQEYDDMIGAGRMSIMGKTTLSKHDLMRYHFLLNLYRLRLDKHAFKEEFGCGIEAGLPAEMAFMRLNGAFATDTPDELTLTPKGRYLVSVMYRQFLSGMNNLRDQARAALSGPERQLLFGDGTCA</sequence>
<feature type="domain" description="Radical SAM core" evidence="2">
    <location>
        <begin position="32"/>
        <end position="258"/>
    </location>
</feature>
<dbReference type="CDD" id="cd01335">
    <property type="entry name" value="Radical_SAM"/>
    <property type="match status" value="1"/>
</dbReference>
<evidence type="ECO:0000259" key="2">
    <source>
        <dbReference type="PROSITE" id="PS51918"/>
    </source>
</evidence>
<dbReference type="InterPro" id="IPR007197">
    <property type="entry name" value="rSAM"/>
</dbReference>
<evidence type="ECO:0000313" key="3">
    <source>
        <dbReference type="EMBL" id="RNL19442.1"/>
    </source>
</evidence>
<dbReference type="NCBIfam" id="NF006385">
    <property type="entry name" value="PRK08629.1"/>
    <property type="match status" value="1"/>
</dbReference>
<dbReference type="InterPro" id="IPR034505">
    <property type="entry name" value="Coproporphyrinogen-III_oxidase"/>
</dbReference>
<dbReference type="InterPro" id="IPR023404">
    <property type="entry name" value="rSAM_horseshoe"/>
</dbReference>
<dbReference type="EMBL" id="QICB01000005">
    <property type="protein sequence ID" value="RNL19442.1"/>
    <property type="molecule type" value="Genomic_DNA"/>
</dbReference>
<name>A0A3N0AE44_9ACTN</name>
<dbReference type="GO" id="GO:0003824">
    <property type="term" value="F:catalytic activity"/>
    <property type="evidence" value="ECO:0007669"/>
    <property type="project" value="InterPro"/>
</dbReference>
<dbReference type="GO" id="GO:0005737">
    <property type="term" value="C:cytoplasm"/>
    <property type="evidence" value="ECO:0007669"/>
    <property type="project" value="TreeGrafter"/>
</dbReference>
<keyword evidence="4" id="KW-1185">Reference proteome</keyword>
<dbReference type="Pfam" id="PF04055">
    <property type="entry name" value="Radical_SAM"/>
    <property type="match status" value="1"/>
</dbReference>
<proteinExistence type="predicted"/>